<evidence type="ECO:0000259" key="5">
    <source>
        <dbReference type="PROSITE" id="PS51352"/>
    </source>
</evidence>
<dbReference type="InterPro" id="IPR025380">
    <property type="entry name" value="DUF4369"/>
</dbReference>
<dbReference type="Gene3D" id="3.40.30.10">
    <property type="entry name" value="Glutaredoxin"/>
    <property type="match status" value="1"/>
</dbReference>
<gene>
    <name evidence="6" type="ORF">ACFSQ3_03180</name>
</gene>
<reference evidence="7" key="1">
    <citation type="journal article" date="2019" name="Int. J. Syst. Evol. Microbiol.">
        <title>The Global Catalogue of Microorganisms (GCM) 10K type strain sequencing project: providing services to taxonomists for standard genome sequencing and annotation.</title>
        <authorList>
            <consortium name="The Broad Institute Genomics Platform"/>
            <consortium name="The Broad Institute Genome Sequencing Center for Infectious Disease"/>
            <person name="Wu L."/>
            <person name="Ma J."/>
        </authorList>
    </citation>
    <scope>NUCLEOTIDE SEQUENCE [LARGE SCALE GENOMIC DNA]</scope>
    <source>
        <strain evidence="7">KCTC 42248</strain>
    </source>
</reference>
<protein>
    <submittedName>
        <fullName evidence="6">Redoxin domain-containing protein</fullName>
    </submittedName>
</protein>
<dbReference type="InterPro" id="IPR036249">
    <property type="entry name" value="Thioredoxin-like_sf"/>
</dbReference>
<name>A0ABW5NHD3_9SPHI</name>
<keyword evidence="2" id="KW-0201">Cytochrome c-type biogenesis</keyword>
<evidence type="ECO:0000256" key="3">
    <source>
        <dbReference type="ARBA" id="ARBA00023157"/>
    </source>
</evidence>
<evidence type="ECO:0000313" key="6">
    <source>
        <dbReference type="EMBL" id="MFD2597943.1"/>
    </source>
</evidence>
<evidence type="ECO:0000256" key="2">
    <source>
        <dbReference type="ARBA" id="ARBA00022748"/>
    </source>
</evidence>
<dbReference type="SUPFAM" id="SSF52833">
    <property type="entry name" value="Thioredoxin-like"/>
    <property type="match status" value="1"/>
</dbReference>
<dbReference type="CDD" id="cd02966">
    <property type="entry name" value="TlpA_like_family"/>
    <property type="match status" value="1"/>
</dbReference>
<dbReference type="PROSITE" id="PS51352">
    <property type="entry name" value="THIOREDOXIN_2"/>
    <property type="match status" value="1"/>
</dbReference>
<dbReference type="RefSeq" id="WP_380867406.1">
    <property type="nucleotide sequence ID" value="NZ_JBHUMA010000004.1"/>
</dbReference>
<evidence type="ECO:0000256" key="1">
    <source>
        <dbReference type="ARBA" id="ARBA00004196"/>
    </source>
</evidence>
<evidence type="ECO:0000313" key="7">
    <source>
        <dbReference type="Proteomes" id="UP001597393"/>
    </source>
</evidence>
<dbReference type="PANTHER" id="PTHR42852:SF6">
    <property type="entry name" value="THIOL:DISULFIDE INTERCHANGE PROTEIN DSBE"/>
    <property type="match status" value="1"/>
</dbReference>
<dbReference type="PANTHER" id="PTHR42852">
    <property type="entry name" value="THIOL:DISULFIDE INTERCHANGE PROTEIN DSBE"/>
    <property type="match status" value="1"/>
</dbReference>
<dbReference type="Proteomes" id="UP001597393">
    <property type="component" value="Unassembled WGS sequence"/>
</dbReference>
<dbReference type="InterPro" id="IPR050553">
    <property type="entry name" value="Thioredoxin_ResA/DsbE_sf"/>
</dbReference>
<evidence type="ECO:0000256" key="4">
    <source>
        <dbReference type="ARBA" id="ARBA00023284"/>
    </source>
</evidence>
<dbReference type="InterPro" id="IPR013766">
    <property type="entry name" value="Thioredoxin_domain"/>
</dbReference>
<keyword evidence="7" id="KW-1185">Reference proteome</keyword>
<dbReference type="Pfam" id="PF00578">
    <property type="entry name" value="AhpC-TSA"/>
    <property type="match status" value="1"/>
</dbReference>
<sequence>MIFKFPFVILALLPFFAFTQNLYKIEGHFSKIKDGSRIYLIYNLDEATVTDSAFVHDGRFTFEGNIEYPVLAAMYLHKNPYVEKIDKGEVIDHVRFYLHASSVEMTSPDSLKNTVIDGSLINDEYATQQEMQKSINRKFSALNTEFYALTELEQTDSAILSKFVAREQRLMDESYSAHLDFAEKHPCSYLSLISLAFVAGQEQFADRSLQVFNATSEELKSTPLGGEISLQLESVGKTAIGSIAPDISLPLLSGEKVSISDFKGQYLLIDFWASWCGPCREENPNLVKAYRTYKKHNFEILGISLDKPDQKDALADAISQDGLEWFQSADYKGWNSHAAKIFGINSIPSNFLLDPNGKIVAKNLRGVELINLLDDLLITH</sequence>
<keyword evidence="3" id="KW-1015">Disulfide bond</keyword>
<dbReference type="PROSITE" id="PS00194">
    <property type="entry name" value="THIOREDOXIN_1"/>
    <property type="match status" value="1"/>
</dbReference>
<dbReference type="EMBL" id="JBHUMA010000004">
    <property type="protein sequence ID" value="MFD2597943.1"/>
    <property type="molecule type" value="Genomic_DNA"/>
</dbReference>
<comment type="caution">
    <text evidence="6">The sequence shown here is derived from an EMBL/GenBank/DDBJ whole genome shotgun (WGS) entry which is preliminary data.</text>
</comment>
<proteinExistence type="predicted"/>
<dbReference type="InterPro" id="IPR000866">
    <property type="entry name" value="AhpC/TSA"/>
</dbReference>
<keyword evidence="4" id="KW-0676">Redox-active center</keyword>
<dbReference type="InterPro" id="IPR017937">
    <property type="entry name" value="Thioredoxin_CS"/>
</dbReference>
<accession>A0ABW5NHD3</accession>
<organism evidence="6 7">
    <name type="scientific">Sphingobacterium corticis</name>
    <dbReference type="NCBI Taxonomy" id="1812823"/>
    <lineage>
        <taxon>Bacteria</taxon>
        <taxon>Pseudomonadati</taxon>
        <taxon>Bacteroidota</taxon>
        <taxon>Sphingobacteriia</taxon>
        <taxon>Sphingobacteriales</taxon>
        <taxon>Sphingobacteriaceae</taxon>
        <taxon>Sphingobacterium</taxon>
    </lineage>
</organism>
<feature type="domain" description="Thioredoxin" evidence="5">
    <location>
        <begin position="238"/>
        <end position="380"/>
    </location>
</feature>
<comment type="subcellular location">
    <subcellularLocation>
        <location evidence="1">Cell envelope</location>
    </subcellularLocation>
</comment>
<dbReference type="Pfam" id="PF14289">
    <property type="entry name" value="DUF4369"/>
    <property type="match status" value="1"/>
</dbReference>